<name>A0A507EGV9_9FUNG</name>
<reference evidence="3 4" key="1">
    <citation type="journal article" date="2019" name="Sci. Rep.">
        <title>Comparative genomics of chytrid fungi reveal insights into the obligate biotrophic and pathogenic lifestyle of Synchytrium endobioticum.</title>
        <authorList>
            <person name="van de Vossenberg B.T.L.H."/>
            <person name="Warris S."/>
            <person name="Nguyen H.D.T."/>
            <person name="van Gent-Pelzer M.P.E."/>
            <person name="Joly D.L."/>
            <person name="van de Geest H.C."/>
            <person name="Bonants P.J.M."/>
            <person name="Smith D.S."/>
            <person name="Levesque C.A."/>
            <person name="van der Lee T.A.J."/>
        </authorList>
    </citation>
    <scope>NUCLEOTIDE SEQUENCE [LARGE SCALE GENOMIC DNA]</scope>
    <source>
        <strain evidence="3 4">CBS 809.83</strain>
    </source>
</reference>
<proteinExistence type="predicted"/>
<evidence type="ECO:0000313" key="3">
    <source>
        <dbReference type="EMBL" id="TPX62635.1"/>
    </source>
</evidence>
<dbReference type="GO" id="GO:0061630">
    <property type="term" value="F:ubiquitin protein ligase activity"/>
    <property type="evidence" value="ECO:0007669"/>
    <property type="project" value="InterPro"/>
</dbReference>
<keyword evidence="4" id="KW-1185">Reference proteome</keyword>
<comment type="caution">
    <text evidence="3">The sequence shown here is derived from an EMBL/GenBank/DDBJ whole genome shotgun (WGS) entry which is preliminary data.</text>
</comment>
<keyword evidence="1" id="KW-0862">Zinc</keyword>
<dbReference type="InterPro" id="IPR016818">
    <property type="entry name" value="NOSIP"/>
</dbReference>
<dbReference type="SUPFAM" id="SSF57850">
    <property type="entry name" value="RING/U-box"/>
    <property type="match status" value="1"/>
</dbReference>
<keyword evidence="1" id="KW-0479">Metal-binding</keyword>
<dbReference type="GO" id="GO:0005634">
    <property type="term" value="C:nucleus"/>
    <property type="evidence" value="ECO:0007669"/>
    <property type="project" value="TreeGrafter"/>
</dbReference>
<evidence type="ECO:0000313" key="4">
    <source>
        <dbReference type="Proteomes" id="UP000318582"/>
    </source>
</evidence>
<evidence type="ECO:0000256" key="1">
    <source>
        <dbReference type="PROSITE-ProRule" id="PRU00175"/>
    </source>
</evidence>
<dbReference type="PANTHER" id="PTHR13063:SF10">
    <property type="entry name" value="NITRIC OXIDE SYNTHASE-INTERACTING PROTEIN"/>
    <property type="match status" value="1"/>
</dbReference>
<organism evidence="3 4">
    <name type="scientific">Powellomyces hirtus</name>
    <dbReference type="NCBI Taxonomy" id="109895"/>
    <lineage>
        <taxon>Eukaryota</taxon>
        <taxon>Fungi</taxon>
        <taxon>Fungi incertae sedis</taxon>
        <taxon>Chytridiomycota</taxon>
        <taxon>Chytridiomycota incertae sedis</taxon>
        <taxon>Chytridiomycetes</taxon>
        <taxon>Spizellomycetales</taxon>
        <taxon>Powellomycetaceae</taxon>
        <taxon>Powellomyces</taxon>
    </lineage>
</organism>
<dbReference type="PROSITE" id="PS50089">
    <property type="entry name" value="ZF_RING_2"/>
    <property type="match status" value="1"/>
</dbReference>
<sequence length="253" mass="28002">MYENILAQKKEIGRQQKLYEEQQNLLQEERQRGLDAISQAELALFEQTETQFQPSMMSAATDIGDGKRLMDGKVYKMVKTEDGTVYQYDKEENRRKALEAAEATKAPTKEMLASKNKALPSFWIPSLTPDAKLVVVQAPKLETMCTATETPHSVSIKKLIDVKFTSAKGDPTQLVCPACLKTLTNGSKIVVLKNCGHVLCKGCCGKFVRPTHKCHICDTRCKDRDIIQFNGEGTGFSSGGGKVESSKTTVAFQ</sequence>
<dbReference type="EMBL" id="QEAQ01000002">
    <property type="protein sequence ID" value="TPX62635.1"/>
    <property type="molecule type" value="Genomic_DNA"/>
</dbReference>
<dbReference type="InterPro" id="IPR001841">
    <property type="entry name" value="Znf_RING"/>
</dbReference>
<keyword evidence="1" id="KW-0863">Zinc-finger</keyword>
<dbReference type="STRING" id="109895.A0A507EGV9"/>
<dbReference type="PANTHER" id="PTHR13063">
    <property type="entry name" value="ENOS INTERACTING PROTEIN"/>
    <property type="match status" value="1"/>
</dbReference>
<feature type="domain" description="RING-type" evidence="2">
    <location>
        <begin position="176"/>
        <end position="218"/>
    </location>
</feature>
<gene>
    <name evidence="3" type="ORF">PhCBS80983_g00261</name>
</gene>
<evidence type="ECO:0000259" key="2">
    <source>
        <dbReference type="PROSITE" id="PS50089"/>
    </source>
</evidence>
<dbReference type="Pfam" id="PF04641">
    <property type="entry name" value="Rtf2"/>
    <property type="match status" value="1"/>
</dbReference>
<dbReference type="GO" id="GO:0008270">
    <property type="term" value="F:zinc ion binding"/>
    <property type="evidence" value="ECO:0007669"/>
    <property type="project" value="UniProtKB-KW"/>
</dbReference>
<protein>
    <recommendedName>
        <fullName evidence="2">RING-type domain-containing protein</fullName>
    </recommendedName>
</protein>
<dbReference type="Gene3D" id="3.30.40.10">
    <property type="entry name" value="Zinc/RING finger domain, C3HC4 (zinc finger)"/>
    <property type="match status" value="1"/>
</dbReference>
<accession>A0A507EGV9</accession>
<dbReference type="InterPro" id="IPR013083">
    <property type="entry name" value="Znf_RING/FYVE/PHD"/>
</dbReference>
<dbReference type="AlphaFoldDB" id="A0A507EGV9"/>
<dbReference type="Proteomes" id="UP000318582">
    <property type="component" value="Unassembled WGS sequence"/>
</dbReference>